<organism evidence="1 2">
    <name type="scientific">Alligator mississippiensis</name>
    <name type="common">American alligator</name>
    <dbReference type="NCBI Taxonomy" id="8496"/>
    <lineage>
        <taxon>Eukaryota</taxon>
        <taxon>Metazoa</taxon>
        <taxon>Chordata</taxon>
        <taxon>Craniata</taxon>
        <taxon>Vertebrata</taxon>
        <taxon>Euteleostomi</taxon>
        <taxon>Archelosauria</taxon>
        <taxon>Archosauria</taxon>
        <taxon>Crocodylia</taxon>
        <taxon>Alligatoridae</taxon>
        <taxon>Alligatorinae</taxon>
        <taxon>Alligator</taxon>
    </lineage>
</organism>
<evidence type="ECO:0000313" key="2">
    <source>
        <dbReference type="Proteomes" id="UP000050525"/>
    </source>
</evidence>
<dbReference type="AlphaFoldDB" id="A0A151M9U9"/>
<accession>A0A151M9U9</accession>
<proteinExistence type="predicted"/>
<sequence length="71" mass="8396">MTHISYLSWNTFVTVLHYDHLLKQPGNEAYSGWESKRGFAFRNLQEPSTARDPYNSNVNCIWLLYRAPAYR</sequence>
<evidence type="ECO:0000313" key="1">
    <source>
        <dbReference type="EMBL" id="KYO21251.1"/>
    </source>
</evidence>
<gene>
    <name evidence="1" type="ORF">Y1Q_0001512</name>
</gene>
<keyword evidence="2" id="KW-1185">Reference proteome</keyword>
<reference evidence="1 2" key="1">
    <citation type="journal article" date="2012" name="Genome Biol.">
        <title>Sequencing three crocodilian genomes to illuminate the evolution of archosaurs and amniotes.</title>
        <authorList>
            <person name="St John J.A."/>
            <person name="Braun E.L."/>
            <person name="Isberg S.R."/>
            <person name="Miles L.G."/>
            <person name="Chong A.Y."/>
            <person name="Gongora J."/>
            <person name="Dalzell P."/>
            <person name="Moran C."/>
            <person name="Bed'hom B."/>
            <person name="Abzhanov A."/>
            <person name="Burgess S.C."/>
            <person name="Cooksey A.M."/>
            <person name="Castoe T.A."/>
            <person name="Crawford N.G."/>
            <person name="Densmore L.D."/>
            <person name="Drew J.C."/>
            <person name="Edwards S.V."/>
            <person name="Faircloth B.C."/>
            <person name="Fujita M.K."/>
            <person name="Greenwold M.J."/>
            <person name="Hoffmann F.G."/>
            <person name="Howard J.M."/>
            <person name="Iguchi T."/>
            <person name="Janes D.E."/>
            <person name="Khan S.Y."/>
            <person name="Kohno S."/>
            <person name="de Koning A.J."/>
            <person name="Lance S.L."/>
            <person name="McCarthy F.M."/>
            <person name="McCormack J.E."/>
            <person name="Merchant M.E."/>
            <person name="Peterson D.G."/>
            <person name="Pollock D.D."/>
            <person name="Pourmand N."/>
            <person name="Raney B.J."/>
            <person name="Roessler K.A."/>
            <person name="Sanford J.R."/>
            <person name="Sawyer R.H."/>
            <person name="Schmidt C.J."/>
            <person name="Triplett E.W."/>
            <person name="Tuberville T.D."/>
            <person name="Venegas-Anaya M."/>
            <person name="Howard J.T."/>
            <person name="Jarvis E.D."/>
            <person name="Guillette L.J.Jr."/>
            <person name="Glenn T.C."/>
            <person name="Green R.E."/>
            <person name="Ray D.A."/>
        </authorList>
    </citation>
    <scope>NUCLEOTIDE SEQUENCE [LARGE SCALE GENOMIC DNA]</scope>
    <source>
        <strain evidence="1">KSC_2009_1</strain>
    </source>
</reference>
<protein>
    <submittedName>
        <fullName evidence="1">Uncharacterized protein</fullName>
    </submittedName>
</protein>
<dbReference type="EMBL" id="AKHW03006295">
    <property type="protein sequence ID" value="KYO21251.1"/>
    <property type="molecule type" value="Genomic_DNA"/>
</dbReference>
<comment type="caution">
    <text evidence="1">The sequence shown here is derived from an EMBL/GenBank/DDBJ whole genome shotgun (WGS) entry which is preliminary data.</text>
</comment>
<name>A0A151M9U9_ALLMI</name>
<dbReference type="Proteomes" id="UP000050525">
    <property type="component" value="Unassembled WGS sequence"/>
</dbReference>